<evidence type="ECO:0000313" key="1">
    <source>
        <dbReference type="EMBL" id="RJT11393.1"/>
    </source>
</evidence>
<proteinExistence type="predicted"/>
<comment type="caution">
    <text evidence="1">The sequence shown here is derived from an EMBL/GenBank/DDBJ whole genome shotgun (WGS) entry which is preliminary data.</text>
</comment>
<name>A0ABX9NWP2_9GAMM</name>
<reference evidence="1 2" key="1">
    <citation type="submission" date="2018-09" db="EMBL/GenBank/DDBJ databases">
        <authorList>
            <person name="Le Fleche-Mateos A."/>
        </authorList>
    </citation>
    <scope>NUCLEOTIDE SEQUENCE [LARGE SCALE GENOMIC DNA]</scope>
    <source>
        <strain evidence="1 2">DSM 30078</strain>
    </source>
</reference>
<dbReference type="EMBL" id="RAHG01000008">
    <property type="protein sequence ID" value="RJT11393.1"/>
    <property type="molecule type" value="Genomic_DNA"/>
</dbReference>
<organism evidence="1 2">
    <name type="scientific">Rahnella inusitata</name>
    <dbReference type="NCBI Taxonomy" id="58169"/>
    <lineage>
        <taxon>Bacteria</taxon>
        <taxon>Pseudomonadati</taxon>
        <taxon>Pseudomonadota</taxon>
        <taxon>Gammaproteobacteria</taxon>
        <taxon>Enterobacterales</taxon>
        <taxon>Yersiniaceae</taxon>
        <taxon>Rahnella</taxon>
    </lineage>
</organism>
<dbReference type="Proteomes" id="UP000284119">
    <property type="component" value="Unassembled WGS sequence"/>
</dbReference>
<evidence type="ECO:0008006" key="3">
    <source>
        <dbReference type="Google" id="ProtNLM"/>
    </source>
</evidence>
<sequence>MTINALAGNQSVTPLVTAIKTTATVSSAAAQQQAATTQSTAVTLGQATTSTPVYTITRPALAWESASGDLLSSKLAGNFSASGNAARFAGLGSALMERFAHNGGNYSQSVIRQTASSQADSATSLATVSRQSQLHTKADNQISLSIKTASGALVDITLGSDTDGLGVQVNVSKGTLSDADRQALAKMADGFQKAIDGLTAQPPKLDLSGLTTFDTSVLTSVDLHASLGTENTQTLDFHADASTRSVKSTGIDGTVDISVDMSKRALLGSESQQTQALNQYLKQFDSAGVRGNANDSLMTMFKDAFTALNSHYGETSTTHQSSGKEPVYFSLTKTDKNMVSGLADFTASISQTPGDKTNPMRPDEVDTFSYQVSQSSNINGTSSQDRNISQKQQSHLVASYHKSLTTGLQLNLTTDRNSQNYLYYQIDDKAESTTNIQYQKGALVSASVDQSASTSTRIQKYVKGWLESDTTTPVETSKTTDLLGKLQSAWENDKSRMSFQDYLTKHTLPDLSGLVLLESDPNQLQKSSATF</sequence>
<dbReference type="RefSeq" id="WP_112168430.1">
    <property type="nucleotide sequence ID" value="NZ_JBFUVM010000001.1"/>
</dbReference>
<accession>A0ABX9NWP2</accession>
<gene>
    <name evidence="1" type="ORF">D5396_16360</name>
</gene>
<evidence type="ECO:0000313" key="2">
    <source>
        <dbReference type="Proteomes" id="UP000284119"/>
    </source>
</evidence>
<keyword evidence="2" id="KW-1185">Reference proteome</keyword>
<protein>
    <recommendedName>
        <fullName evidence="3">Flagellar hook-associated protein 2 C-terminal domain-containing protein</fullName>
    </recommendedName>
</protein>